<dbReference type="GO" id="GO:0030248">
    <property type="term" value="F:cellulose binding"/>
    <property type="evidence" value="ECO:0007669"/>
    <property type="project" value="InterPro"/>
</dbReference>
<comment type="catalytic activity">
    <reaction evidence="10">
        <text>a 4-O-methyl-alpha-D-glucuronosyl ester derivative + H2O = 4-O-methyl-alpha-D-glucuronate derivative + an alcohol + H(+)</text>
        <dbReference type="Rhea" id="RHEA:67452"/>
        <dbReference type="ChEBI" id="CHEBI:15377"/>
        <dbReference type="ChEBI" id="CHEBI:15378"/>
        <dbReference type="ChEBI" id="CHEBI:30879"/>
        <dbReference type="ChEBI" id="CHEBI:171667"/>
        <dbReference type="ChEBI" id="CHEBI:171668"/>
        <dbReference type="EC" id="3.1.1.117"/>
    </reaction>
    <physiologicalReaction direction="left-to-right" evidence="10">
        <dbReference type="Rhea" id="RHEA:67453"/>
    </physiologicalReaction>
</comment>
<dbReference type="GO" id="GO:0005975">
    <property type="term" value="P:carbohydrate metabolic process"/>
    <property type="evidence" value="ECO:0007669"/>
    <property type="project" value="InterPro"/>
</dbReference>
<dbReference type="PROSITE" id="PS01346">
    <property type="entry name" value="CLAUDIN"/>
    <property type="match status" value="1"/>
</dbReference>
<sequence>MKFSLSVAAVVAMASTAVNAQVGLWGQCGGNGYNGPTNCVSGAQCSKLNDWYSQCLPGGPSSSSTTTSTSTYTPPPVQTTTPPTTTTTGGTTPQPTSTGTPGVCPALPANINLVANSALPDPFTFVNGQKVTTKADWECRAKEISELFQRYELGTFPPKPSSVTGSYSGGTLTVNVSEGGKSISFTVRISGNTGSNVPAIIAYGAASIPVPSGVATITFNNDDIAAQQNTGSRGSGKFYTLYGSGHSASALTAWAWGVDRILDALEVTTGHNINVQRVGVTGCSRNGKGAIVAGALVKRIALTIPQESGSGGSACWRLSDYQKSQGTNVQTAQQIITENVWFSKEFEKHVNQVNRLPIDHHMLAGLVAPRGLYIAENTDMEWLGAISSYGCPKVGRKIYEALGVADNMGVSQIGGHNHCSFPSGQNSELTAFINKFLKDQSANTNVVRTDGRFNFPEAQFVNWSVPNLA</sequence>
<dbReference type="GO" id="GO:0046274">
    <property type="term" value="P:lignin catabolic process"/>
    <property type="evidence" value="ECO:0007669"/>
    <property type="project" value="UniProtKB-KW"/>
</dbReference>
<evidence type="ECO:0000313" key="16">
    <source>
        <dbReference type="Proteomes" id="UP000275078"/>
    </source>
</evidence>
<evidence type="ECO:0000313" key="15">
    <source>
        <dbReference type="EMBL" id="RPA80444.1"/>
    </source>
</evidence>
<dbReference type="InterPro" id="IPR000254">
    <property type="entry name" value="CBD"/>
</dbReference>
<evidence type="ECO:0000256" key="8">
    <source>
        <dbReference type="ARBA" id="ARBA00023136"/>
    </source>
</evidence>
<evidence type="ECO:0000256" key="7">
    <source>
        <dbReference type="ARBA" id="ARBA00022989"/>
    </source>
</evidence>
<keyword evidence="3" id="KW-0719">Serine esterase</keyword>
<evidence type="ECO:0000256" key="1">
    <source>
        <dbReference type="ARBA" id="ARBA00004141"/>
    </source>
</evidence>
<dbReference type="PROSITE" id="PS51164">
    <property type="entry name" value="CBM1_2"/>
    <property type="match status" value="1"/>
</dbReference>
<feature type="domain" description="CBM1" evidence="14">
    <location>
        <begin position="20"/>
        <end position="56"/>
    </location>
</feature>
<proteinExistence type="inferred from homology"/>
<gene>
    <name evidence="15" type="ORF">BJ508DRAFT_226781</name>
</gene>
<dbReference type="OrthoDB" id="3781271at2759"/>
<feature type="compositionally biased region" description="Low complexity" evidence="12">
    <location>
        <begin position="59"/>
        <end position="102"/>
    </location>
</feature>
<dbReference type="Pfam" id="PF00734">
    <property type="entry name" value="CBM_1"/>
    <property type="match status" value="1"/>
</dbReference>
<dbReference type="EC" id="3.1.1.117" evidence="11"/>
<feature type="region of interest" description="Disordered" evidence="12">
    <location>
        <begin position="59"/>
        <end position="103"/>
    </location>
</feature>
<dbReference type="SUPFAM" id="SSF57180">
    <property type="entry name" value="Cellulose-binding domain"/>
    <property type="match status" value="1"/>
</dbReference>
<dbReference type="Gene3D" id="3.40.50.1820">
    <property type="entry name" value="alpha/beta hydrolase"/>
    <property type="match status" value="1"/>
</dbReference>
<dbReference type="GO" id="GO:0052689">
    <property type="term" value="F:carboxylic ester hydrolase activity"/>
    <property type="evidence" value="ECO:0007669"/>
    <property type="project" value="UniProtKB-KW"/>
</dbReference>
<keyword evidence="8" id="KW-0472">Membrane</keyword>
<dbReference type="InterPro" id="IPR054579">
    <property type="entry name" value="GCE-like_dom"/>
</dbReference>
<dbReference type="SUPFAM" id="SSF53474">
    <property type="entry name" value="alpha/beta-Hydrolases"/>
    <property type="match status" value="1"/>
</dbReference>
<keyword evidence="7" id="KW-1133">Transmembrane helix</keyword>
<evidence type="ECO:0000256" key="5">
    <source>
        <dbReference type="ARBA" id="ARBA00022729"/>
    </source>
</evidence>
<evidence type="ECO:0000256" key="9">
    <source>
        <dbReference type="ARBA" id="ARBA00023185"/>
    </source>
</evidence>
<evidence type="ECO:0000256" key="4">
    <source>
        <dbReference type="ARBA" id="ARBA00022692"/>
    </source>
</evidence>
<dbReference type="STRING" id="1160509.A0A3N4IFH2"/>
<dbReference type="Proteomes" id="UP000275078">
    <property type="component" value="Unassembled WGS sequence"/>
</dbReference>
<evidence type="ECO:0000256" key="13">
    <source>
        <dbReference type="SAM" id="SignalP"/>
    </source>
</evidence>
<comment type="similarity">
    <text evidence="2">Belongs to the carbohydrate esterase 15 (CE15) family.</text>
</comment>
<dbReference type="Pfam" id="PF22244">
    <property type="entry name" value="GCE_fung"/>
    <property type="match status" value="1"/>
</dbReference>
<evidence type="ECO:0000256" key="10">
    <source>
        <dbReference type="ARBA" id="ARBA00024511"/>
    </source>
</evidence>
<dbReference type="InterPro" id="IPR017974">
    <property type="entry name" value="Claudin_CS"/>
</dbReference>
<feature type="signal peptide" evidence="13">
    <location>
        <begin position="1"/>
        <end position="20"/>
    </location>
</feature>
<keyword evidence="16" id="KW-1185">Reference proteome</keyword>
<dbReference type="AlphaFoldDB" id="A0A3N4IFH2"/>
<reference evidence="15 16" key="1">
    <citation type="journal article" date="2018" name="Nat. Ecol. Evol.">
        <title>Pezizomycetes genomes reveal the molecular basis of ectomycorrhizal truffle lifestyle.</title>
        <authorList>
            <person name="Murat C."/>
            <person name="Payen T."/>
            <person name="Noel B."/>
            <person name="Kuo A."/>
            <person name="Morin E."/>
            <person name="Chen J."/>
            <person name="Kohler A."/>
            <person name="Krizsan K."/>
            <person name="Balestrini R."/>
            <person name="Da Silva C."/>
            <person name="Montanini B."/>
            <person name="Hainaut M."/>
            <person name="Levati E."/>
            <person name="Barry K.W."/>
            <person name="Belfiori B."/>
            <person name="Cichocki N."/>
            <person name="Clum A."/>
            <person name="Dockter R.B."/>
            <person name="Fauchery L."/>
            <person name="Guy J."/>
            <person name="Iotti M."/>
            <person name="Le Tacon F."/>
            <person name="Lindquist E.A."/>
            <person name="Lipzen A."/>
            <person name="Malagnac F."/>
            <person name="Mello A."/>
            <person name="Molinier V."/>
            <person name="Miyauchi S."/>
            <person name="Poulain J."/>
            <person name="Riccioni C."/>
            <person name="Rubini A."/>
            <person name="Sitrit Y."/>
            <person name="Splivallo R."/>
            <person name="Traeger S."/>
            <person name="Wang M."/>
            <person name="Zifcakova L."/>
            <person name="Wipf D."/>
            <person name="Zambonelli A."/>
            <person name="Paolocci F."/>
            <person name="Nowrousian M."/>
            <person name="Ottonello S."/>
            <person name="Baldrian P."/>
            <person name="Spatafora J.W."/>
            <person name="Henrissat B."/>
            <person name="Nagy L.G."/>
            <person name="Aury J.M."/>
            <person name="Wincker P."/>
            <person name="Grigoriev I.V."/>
            <person name="Bonfante P."/>
            <person name="Martin F.M."/>
        </authorList>
    </citation>
    <scope>NUCLEOTIDE SEQUENCE [LARGE SCALE GENOMIC DNA]</scope>
    <source>
        <strain evidence="15 16">RN42</strain>
    </source>
</reference>
<dbReference type="SMART" id="SM00236">
    <property type="entry name" value="fCBD"/>
    <property type="match status" value="1"/>
</dbReference>
<keyword evidence="9" id="KW-0439">Lignin degradation</keyword>
<evidence type="ECO:0000256" key="6">
    <source>
        <dbReference type="ARBA" id="ARBA00022801"/>
    </source>
</evidence>
<dbReference type="GO" id="GO:0005576">
    <property type="term" value="C:extracellular region"/>
    <property type="evidence" value="ECO:0007669"/>
    <property type="project" value="InterPro"/>
</dbReference>
<evidence type="ECO:0000256" key="3">
    <source>
        <dbReference type="ARBA" id="ARBA00022487"/>
    </source>
</evidence>
<organism evidence="15 16">
    <name type="scientific">Ascobolus immersus RN42</name>
    <dbReference type="NCBI Taxonomy" id="1160509"/>
    <lineage>
        <taxon>Eukaryota</taxon>
        <taxon>Fungi</taxon>
        <taxon>Dikarya</taxon>
        <taxon>Ascomycota</taxon>
        <taxon>Pezizomycotina</taxon>
        <taxon>Pezizomycetes</taxon>
        <taxon>Pezizales</taxon>
        <taxon>Ascobolaceae</taxon>
        <taxon>Ascobolus</taxon>
    </lineage>
</organism>
<dbReference type="EMBL" id="ML119688">
    <property type="protein sequence ID" value="RPA80444.1"/>
    <property type="molecule type" value="Genomic_DNA"/>
</dbReference>
<name>A0A3N4IFH2_ASCIM</name>
<dbReference type="InterPro" id="IPR029058">
    <property type="entry name" value="AB_hydrolase_fold"/>
</dbReference>
<dbReference type="GO" id="GO:0016020">
    <property type="term" value="C:membrane"/>
    <property type="evidence" value="ECO:0007669"/>
    <property type="project" value="UniProtKB-SubCell"/>
</dbReference>
<evidence type="ECO:0000259" key="14">
    <source>
        <dbReference type="PROSITE" id="PS51164"/>
    </source>
</evidence>
<protein>
    <recommendedName>
        <fullName evidence="11">(4-O-methyl)-D-glucuronate--lignin esterase</fullName>
        <ecNumber evidence="11">3.1.1.117</ecNumber>
    </recommendedName>
</protein>
<comment type="subcellular location">
    <subcellularLocation>
        <location evidence="1">Membrane</location>
        <topology evidence="1">Multi-pass membrane protein</topology>
    </subcellularLocation>
</comment>
<keyword evidence="6" id="KW-0378">Hydrolase</keyword>
<keyword evidence="5 13" id="KW-0732">Signal</keyword>
<evidence type="ECO:0000256" key="2">
    <source>
        <dbReference type="ARBA" id="ARBA00010092"/>
    </source>
</evidence>
<dbReference type="PROSITE" id="PS00562">
    <property type="entry name" value="CBM1_1"/>
    <property type="match status" value="1"/>
</dbReference>
<keyword evidence="4" id="KW-0812">Transmembrane</keyword>
<accession>A0A3N4IFH2</accession>
<evidence type="ECO:0000256" key="11">
    <source>
        <dbReference type="ARBA" id="ARBA00026105"/>
    </source>
</evidence>
<evidence type="ECO:0000256" key="12">
    <source>
        <dbReference type="SAM" id="MobiDB-lite"/>
    </source>
</evidence>
<dbReference type="InterPro" id="IPR035971">
    <property type="entry name" value="CBD_sf"/>
</dbReference>
<feature type="chain" id="PRO_5018129906" description="(4-O-methyl)-D-glucuronate--lignin esterase" evidence="13">
    <location>
        <begin position="21"/>
        <end position="469"/>
    </location>
</feature>